<evidence type="ECO:0000256" key="1">
    <source>
        <dbReference type="ARBA" id="ARBA00004651"/>
    </source>
</evidence>
<evidence type="ECO:0000313" key="11">
    <source>
        <dbReference type="Proteomes" id="UP000704960"/>
    </source>
</evidence>
<proteinExistence type="inferred from homology"/>
<name>A0A932YW12_9BACT</name>
<dbReference type="Proteomes" id="UP000704960">
    <property type="component" value="Unassembled WGS sequence"/>
</dbReference>
<keyword evidence="6 7" id="KW-0472">Membrane</keyword>
<reference evidence="10" key="1">
    <citation type="submission" date="2020-07" db="EMBL/GenBank/DDBJ databases">
        <title>Huge and variable diversity of episymbiotic CPR bacteria and DPANN archaea in groundwater ecosystems.</title>
        <authorList>
            <person name="He C.Y."/>
            <person name="Keren R."/>
            <person name="Whittaker M."/>
            <person name="Farag I.F."/>
            <person name="Doudna J."/>
            <person name="Cate J.H.D."/>
            <person name="Banfield J.F."/>
        </authorList>
    </citation>
    <scope>NUCLEOTIDE SEQUENCE</scope>
    <source>
        <strain evidence="10">NC_groundwater_1226_Ag_S-0.1um_59_124</strain>
    </source>
</reference>
<evidence type="ECO:0000259" key="8">
    <source>
        <dbReference type="Pfam" id="PF01478"/>
    </source>
</evidence>
<evidence type="ECO:0000259" key="9">
    <source>
        <dbReference type="Pfam" id="PF06750"/>
    </source>
</evidence>
<dbReference type="Pfam" id="PF01478">
    <property type="entry name" value="Peptidase_A24"/>
    <property type="match status" value="1"/>
</dbReference>
<keyword evidence="5 7" id="KW-1133">Transmembrane helix</keyword>
<comment type="subcellular location">
    <subcellularLocation>
        <location evidence="1">Cell membrane</location>
        <topology evidence="1">Multi-pass membrane protein</topology>
    </subcellularLocation>
</comment>
<sequence length="280" mass="29567">MALALAFAAGLTLLGLAVGSFLTVVIRRTGTRRRIAVSRSRCPSCRRILRWFELVPLLSFIIQRGYCRSCCRRISWFYPAVEALTACLFLGLGFGLAAGILPPPPFAGPGGHMAAASLGELAGWFFYYAFFAASAVAVSLYDHEHQLVHPKLVRPLLGVGAAAEAVGVMSGAPLLPLTAAAGGVFLLFWSLWFFSDGQAMGRGDADVALAIVLMLGPAVGLLAMLFAFWLGAILGILLVLTGRIGWRSRVPFAPFLFAGALAALGLAVPLASIISLAYAV</sequence>
<dbReference type="GO" id="GO:0005886">
    <property type="term" value="C:plasma membrane"/>
    <property type="evidence" value="ECO:0007669"/>
    <property type="project" value="UniProtKB-SubCell"/>
</dbReference>
<dbReference type="AlphaFoldDB" id="A0A932YW12"/>
<dbReference type="Pfam" id="PF06750">
    <property type="entry name" value="A24_N_bact"/>
    <property type="match status" value="1"/>
</dbReference>
<dbReference type="InterPro" id="IPR010627">
    <property type="entry name" value="Prepilin_pept_A24_N"/>
</dbReference>
<evidence type="ECO:0000256" key="7">
    <source>
        <dbReference type="SAM" id="Phobius"/>
    </source>
</evidence>
<dbReference type="GO" id="GO:0006465">
    <property type="term" value="P:signal peptide processing"/>
    <property type="evidence" value="ECO:0007669"/>
    <property type="project" value="TreeGrafter"/>
</dbReference>
<evidence type="ECO:0000256" key="5">
    <source>
        <dbReference type="ARBA" id="ARBA00022989"/>
    </source>
</evidence>
<feature type="transmembrane region" description="Helical" evidence="7">
    <location>
        <begin position="121"/>
        <end position="141"/>
    </location>
</feature>
<comment type="caution">
    <text evidence="10">The sequence shown here is derived from an EMBL/GenBank/DDBJ whole genome shotgun (WGS) entry which is preliminary data.</text>
</comment>
<dbReference type="EMBL" id="JACQMJ010000008">
    <property type="protein sequence ID" value="MBI4132436.1"/>
    <property type="molecule type" value="Genomic_DNA"/>
</dbReference>
<dbReference type="GO" id="GO:0004190">
    <property type="term" value="F:aspartic-type endopeptidase activity"/>
    <property type="evidence" value="ECO:0007669"/>
    <property type="project" value="InterPro"/>
</dbReference>
<protein>
    <submittedName>
        <fullName evidence="10">Prepilin peptidase</fullName>
    </submittedName>
</protein>
<evidence type="ECO:0000313" key="10">
    <source>
        <dbReference type="EMBL" id="MBI4132436.1"/>
    </source>
</evidence>
<feature type="domain" description="Prepilin peptidase A24 N-terminal" evidence="9">
    <location>
        <begin position="13"/>
        <end position="91"/>
    </location>
</feature>
<feature type="transmembrane region" description="Helical" evidence="7">
    <location>
        <begin position="252"/>
        <end position="279"/>
    </location>
</feature>
<feature type="domain" description="Prepilin type IV endopeptidase peptidase" evidence="8">
    <location>
        <begin position="130"/>
        <end position="236"/>
    </location>
</feature>
<comment type="similarity">
    <text evidence="2">Belongs to the peptidase A24 family.</text>
</comment>
<dbReference type="InterPro" id="IPR050882">
    <property type="entry name" value="Prepilin_peptidase/N-MTase"/>
</dbReference>
<feature type="transmembrane region" description="Helical" evidence="7">
    <location>
        <begin position="174"/>
        <end position="195"/>
    </location>
</feature>
<evidence type="ECO:0000256" key="2">
    <source>
        <dbReference type="ARBA" id="ARBA00005801"/>
    </source>
</evidence>
<feature type="transmembrane region" description="Helical" evidence="7">
    <location>
        <begin position="79"/>
        <end position="101"/>
    </location>
</feature>
<organism evidence="10 11">
    <name type="scientific">Candidatus Sungiibacteriota bacterium</name>
    <dbReference type="NCBI Taxonomy" id="2750080"/>
    <lineage>
        <taxon>Bacteria</taxon>
        <taxon>Candidatus Sungiibacteriota</taxon>
    </lineage>
</organism>
<keyword evidence="3" id="KW-1003">Cell membrane</keyword>
<feature type="transmembrane region" description="Helical" evidence="7">
    <location>
        <begin position="207"/>
        <end position="240"/>
    </location>
</feature>
<dbReference type="PANTHER" id="PTHR30487">
    <property type="entry name" value="TYPE 4 PREPILIN-LIKE PROTEINS LEADER PEPTIDE-PROCESSING ENZYME"/>
    <property type="match status" value="1"/>
</dbReference>
<keyword evidence="4 7" id="KW-0812">Transmembrane</keyword>
<evidence type="ECO:0000256" key="4">
    <source>
        <dbReference type="ARBA" id="ARBA00022692"/>
    </source>
</evidence>
<dbReference type="PANTHER" id="PTHR30487:SF0">
    <property type="entry name" value="PREPILIN LEADER PEPTIDASE_N-METHYLTRANSFERASE-RELATED"/>
    <property type="match status" value="1"/>
</dbReference>
<dbReference type="InterPro" id="IPR000045">
    <property type="entry name" value="Prepilin_IV_endopep_pep"/>
</dbReference>
<evidence type="ECO:0000256" key="3">
    <source>
        <dbReference type="ARBA" id="ARBA00022475"/>
    </source>
</evidence>
<evidence type="ECO:0000256" key="6">
    <source>
        <dbReference type="ARBA" id="ARBA00023136"/>
    </source>
</evidence>
<gene>
    <name evidence="10" type="ORF">HY474_02275</name>
</gene>
<accession>A0A932YW12</accession>